<evidence type="ECO:0000313" key="2">
    <source>
        <dbReference type="Proteomes" id="UP001245561"/>
    </source>
</evidence>
<protein>
    <submittedName>
        <fullName evidence="1">Uncharacterized protein</fullName>
    </submittedName>
</protein>
<accession>A0AAW8TPL6</accession>
<comment type="caution">
    <text evidence="1">The sequence shown here is derived from an EMBL/GenBank/DDBJ whole genome shotgun (WGS) entry which is preliminary data.</text>
</comment>
<dbReference type="Proteomes" id="UP001245561">
    <property type="component" value="Unassembled WGS sequence"/>
</dbReference>
<proteinExistence type="predicted"/>
<sequence length="58" mass="6786">MILEDAKWIWSEEEIERAISLFSLGLSPSRVAEVMEEKYIDIGMLYLHLLETGKIKME</sequence>
<gene>
    <name evidence="1" type="ORF">P7D36_09205</name>
</gene>
<name>A0AAW8TPL6_9ENTE</name>
<dbReference type="EMBL" id="JARPYT010000012">
    <property type="protein sequence ID" value="MDT2637668.1"/>
    <property type="molecule type" value="Genomic_DNA"/>
</dbReference>
<evidence type="ECO:0000313" key="1">
    <source>
        <dbReference type="EMBL" id="MDT2637668.1"/>
    </source>
</evidence>
<organism evidence="1 2">
    <name type="scientific">Enterococcus dongliensis</name>
    <dbReference type="NCBI Taxonomy" id="2559925"/>
    <lineage>
        <taxon>Bacteria</taxon>
        <taxon>Bacillati</taxon>
        <taxon>Bacillota</taxon>
        <taxon>Bacilli</taxon>
        <taxon>Lactobacillales</taxon>
        <taxon>Enterococcaceae</taxon>
        <taxon>Enterococcus</taxon>
    </lineage>
</organism>
<dbReference type="AlphaFoldDB" id="A0AAW8TPL6"/>
<reference evidence="1" key="1">
    <citation type="submission" date="2023-03" db="EMBL/GenBank/DDBJ databases">
        <authorList>
            <person name="Shen W."/>
            <person name="Cai J."/>
        </authorList>
    </citation>
    <scope>NUCLEOTIDE SEQUENCE</scope>
    <source>
        <strain evidence="1">P55-2</strain>
    </source>
</reference>
<dbReference type="RefSeq" id="WP_258867644.1">
    <property type="nucleotide sequence ID" value="NZ_JARPYS010000011.1"/>
</dbReference>